<dbReference type="PANTHER" id="PTHR30250">
    <property type="entry name" value="PST FAMILY PREDICTED COLANIC ACID TRANSPORTER"/>
    <property type="match status" value="1"/>
</dbReference>
<evidence type="ECO:0000256" key="4">
    <source>
        <dbReference type="ARBA" id="ARBA00022989"/>
    </source>
</evidence>
<feature type="transmembrane region" description="Helical" evidence="6">
    <location>
        <begin position="352"/>
        <end position="370"/>
    </location>
</feature>
<proteinExistence type="predicted"/>
<feature type="transmembrane region" description="Helical" evidence="6">
    <location>
        <begin position="135"/>
        <end position="157"/>
    </location>
</feature>
<evidence type="ECO:0000256" key="5">
    <source>
        <dbReference type="ARBA" id="ARBA00023136"/>
    </source>
</evidence>
<keyword evidence="4 6" id="KW-1133">Transmembrane helix</keyword>
<dbReference type="InterPro" id="IPR050833">
    <property type="entry name" value="Poly_Biosynth_Transport"/>
</dbReference>
<feature type="transmembrane region" description="Helical" evidence="6">
    <location>
        <begin position="103"/>
        <end position="123"/>
    </location>
</feature>
<dbReference type="EMBL" id="JAERSF010000005">
    <property type="protein sequence ID" value="MBL0739317.1"/>
    <property type="molecule type" value="Genomic_DNA"/>
</dbReference>
<gene>
    <name evidence="7" type="ORF">JI750_20675</name>
</gene>
<feature type="transmembrane region" description="Helical" evidence="6">
    <location>
        <begin position="7"/>
        <end position="25"/>
    </location>
</feature>
<feature type="transmembrane region" description="Helical" evidence="6">
    <location>
        <begin position="280"/>
        <end position="305"/>
    </location>
</feature>
<comment type="caution">
    <text evidence="7">The sequence shown here is derived from an EMBL/GenBank/DDBJ whole genome shotgun (WGS) entry which is preliminary data.</text>
</comment>
<evidence type="ECO:0000313" key="7">
    <source>
        <dbReference type="EMBL" id="MBL0739317.1"/>
    </source>
</evidence>
<comment type="subcellular location">
    <subcellularLocation>
        <location evidence="1">Cell membrane</location>
        <topology evidence="1">Multi-pass membrane protein</topology>
    </subcellularLocation>
</comment>
<keyword evidence="2" id="KW-1003">Cell membrane</keyword>
<feature type="transmembrane region" description="Helical" evidence="6">
    <location>
        <begin position="207"/>
        <end position="232"/>
    </location>
</feature>
<organism evidence="7 8">
    <name type="scientific">Flavobacterium tagetis</name>
    <dbReference type="NCBI Taxonomy" id="2801336"/>
    <lineage>
        <taxon>Bacteria</taxon>
        <taxon>Pseudomonadati</taxon>
        <taxon>Bacteroidota</taxon>
        <taxon>Flavobacteriia</taxon>
        <taxon>Flavobacteriales</taxon>
        <taxon>Flavobacteriaceae</taxon>
        <taxon>Flavobacterium</taxon>
    </lineage>
</organism>
<dbReference type="PANTHER" id="PTHR30250:SF11">
    <property type="entry name" value="O-ANTIGEN TRANSPORTER-RELATED"/>
    <property type="match status" value="1"/>
</dbReference>
<protein>
    <submittedName>
        <fullName evidence="7">Oligosaccharide flippase family protein</fullName>
    </submittedName>
</protein>
<feature type="transmembrane region" description="Helical" evidence="6">
    <location>
        <begin position="376"/>
        <end position="397"/>
    </location>
</feature>
<accession>A0ABS1KJA7</accession>
<keyword evidence="3 6" id="KW-0812">Transmembrane</keyword>
<feature type="transmembrane region" description="Helical" evidence="6">
    <location>
        <begin position="73"/>
        <end position="97"/>
    </location>
</feature>
<keyword evidence="8" id="KW-1185">Reference proteome</keyword>
<evidence type="ECO:0000256" key="1">
    <source>
        <dbReference type="ARBA" id="ARBA00004651"/>
    </source>
</evidence>
<feature type="transmembrane region" description="Helical" evidence="6">
    <location>
        <begin position="317"/>
        <end position="340"/>
    </location>
</feature>
<evidence type="ECO:0000256" key="6">
    <source>
        <dbReference type="SAM" id="Phobius"/>
    </source>
</evidence>
<dbReference type="Proteomes" id="UP000603728">
    <property type="component" value="Unassembled WGS sequence"/>
</dbReference>
<feature type="transmembrane region" description="Helical" evidence="6">
    <location>
        <begin position="37"/>
        <end position="61"/>
    </location>
</feature>
<feature type="transmembrane region" description="Helical" evidence="6">
    <location>
        <begin position="238"/>
        <end position="259"/>
    </location>
</feature>
<name>A0ABS1KJA7_9FLAO</name>
<keyword evidence="5 6" id="KW-0472">Membrane</keyword>
<evidence type="ECO:0000313" key="8">
    <source>
        <dbReference type="Proteomes" id="UP000603728"/>
    </source>
</evidence>
<evidence type="ECO:0000256" key="2">
    <source>
        <dbReference type="ARBA" id="ARBA00022475"/>
    </source>
</evidence>
<evidence type="ECO:0000256" key="3">
    <source>
        <dbReference type="ARBA" id="ARBA00022692"/>
    </source>
</evidence>
<reference evidence="7 8" key="1">
    <citation type="submission" date="2021-01" db="EMBL/GenBank/DDBJ databases">
        <title>Genome seq and assembly of Flavobacterium sp. GN10.</title>
        <authorList>
            <person name="Chhetri G."/>
        </authorList>
    </citation>
    <scope>NUCLEOTIDE SEQUENCE [LARGE SCALE GENOMIC DNA]</scope>
    <source>
        <strain evidence="7 8">GN10</strain>
    </source>
</reference>
<feature type="transmembrane region" description="Helical" evidence="6">
    <location>
        <begin position="163"/>
        <end position="182"/>
    </location>
</feature>
<dbReference type="RefSeq" id="WP_202006313.1">
    <property type="nucleotide sequence ID" value="NZ_JAERSF010000005.1"/>
</dbReference>
<sequence>MSKLIRVLCSGFGAAGATFILQVLLSHKLSMQDFGVYVAANSSLTMIGPFAGMGIGGLFLRNVCISEIEKDRYLIMALKCILTNIVIAIIVGNIIFFYTGLNFIQSLCLTSFYLPAAIQYLVISYGQVSENFTKVSIAQIINPMLRLIAVLFLFLISPNLTNTVILLLLANIVSFAILLNLIDLKKALKKISLEQSRKLLFSFYKESFFYSFNGSINVIQIQFSIFIAIHLFGSVASAIYSSAITLITACYILPNLIFGTYLLPKYHKLEKDALKNISQFYAIAAFLLGLIFVIIIYTLSGIVIQSLYPASFKNSSILLKILAVSLPFRFYSTAIGAALLNEKCIKNKVTASFLSLVFQICLIFFLQGIGEKSLSISFVLSEVFTAIVYTIIFLKYFNNKNSI</sequence>